<organism evidence="2 3">
    <name type="scientific">Citricoccus parietis</name>
    <dbReference type="NCBI Taxonomy" id="592307"/>
    <lineage>
        <taxon>Bacteria</taxon>
        <taxon>Bacillati</taxon>
        <taxon>Actinomycetota</taxon>
        <taxon>Actinomycetes</taxon>
        <taxon>Micrococcales</taxon>
        <taxon>Micrococcaceae</taxon>
        <taxon>Citricoccus</taxon>
    </lineage>
</organism>
<sequence>MLLYFQHYGRGTRWMRTPALWCPSEPNHAGRIRWHQIEDHFDQVHDWNVIVIRDAGQIVDGRVRLDR</sequence>
<evidence type="ECO:0000313" key="3">
    <source>
        <dbReference type="Proteomes" id="UP001589575"/>
    </source>
</evidence>
<dbReference type="Proteomes" id="UP001589575">
    <property type="component" value="Unassembled WGS sequence"/>
</dbReference>
<reference evidence="2 3" key="1">
    <citation type="submission" date="2024-09" db="EMBL/GenBank/DDBJ databases">
        <authorList>
            <person name="Sun Q."/>
            <person name="Mori K."/>
        </authorList>
    </citation>
    <scope>NUCLEOTIDE SEQUENCE [LARGE SCALE GENOMIC DNA]</scope>
    <source>
        <strain evidence="2 3">CCM 7609</strain>
    </source>
</reference>
<protein>
    <submittedName>
        <fullName evidence="2">Uncharacterized protein</fullName>
    </submittedName>
</protein>
<evidence type="ECO:0000313" key="2">
    <source>
        <dbReference type="EMBL" id="MFB9074092.1"/>
    </source>
</evidence>
<evidence type="ECO:0000313" key="1">
    <source>
        <dbReference type="EMBL" id="MFB9069731.1"/>
    </source>
</evidence>
<accession>A0ABV5G5A9</accession>
<dbReference type="EMBL" id="JBHMFI010000002">
    <property type="protein sequence ID" value="MFB9074092.1"/>
    <property type="molecule type" value="Genomic_DNA"/>
</dbReference>
<proteinExistence type="predicted"/>
<dbReference type="EMBL" id="JBHMFI010000001">
    <property type="protein sequence ID" value="MFB9069731.1"/>
    <property type="molecule type" value="Genomic_DNA"/>
</dbReference>
<comment type="caution">
    <text evidence="2">The sequence shown here is derived from an EMBL/GenBank/DDBJ whole genome shotgun (WGS) entry which is preliminary data.</text>
</comment>
<gene>
    <name evidence="1" type="ORF">ACFFX0_00365</name>
    <name evidence="2" type="ORF">ACFFX0_24005</name>
</gene>
<name>A0ABV5G5A9_9MICC</name>
<keyword evidence="3" id="KW-1185">Reference proteome</keyword>